<dbReference type="PANTHER" id="PTHR30502">
    <property type="entry name" value="2-KETO-3-DEOXY-L-RHAMNONATE ALDOLASE"/>
    <property type="match status" value="1"/>
</dbReference>
<dbReference type="PANTHER" id="PTHR30502:SF0">
    <property type="entry name" value="PHOSPHOENOLPYRUVATE CARBOXYLASE FAMILY PROTEIN"/>
    <property type="match status" value="1"/>
</dbReference>
<dbReference type="OrthoDB" id="1621678at2759"/>
<dbReference type="AlphaFoldDB" id="A0A9W8I0B3"/>
<dbReference type="GO" id="GO:0016832">
    <property type="term" value="F:aldehyde-lyase activity"/>
    <property type="evidence" value="ECO:0007669"/>
    <property type="project" value="TreeGrafter"/>
</dbReference>
<sequence length="142" mass="14587">RTHAHPHAATPPASAMSQAPSTSGSDVLVIPQIDSLEAANNIEEILSVPGVDAAFVQPQGLCAHGGRMSPSATGHAQVIPAETLDRMLRSSHRLALPLGIDSADGATARVGAQQGFRMVAVGNDVDVLARAAAEQLRLAQMA</sequence>
<dbReference type="GO" id="GO:0005737">
    <property type="term" value="C:cytoplasm"/>
    <property type="evidence" value="ECO:0007669"/>
    <property type="project" value="TreeGrafter"/>
</dbReference>
<proteinExistence type="predicted"/>
<comment type="caution">
    <text evidence="2">The sequence shown here is derived from an EMBL/GenBank/DDBJ whole genome shotgun (WGS) entry which is preliminary data.</text>
</comment>
<evidence type="ECO:0008006" key="4">
    <source>
        <dbReference type="Google" id="ProtNLM"/>
    </source>
</evidence>
<feature type="non-terminal residue" evidence="2">
    <location>
        <position position="1"/>
    </location>
</feature>
<dbReference type="InterPro" id="IPR040442">
    <property type="entry name" value="Pyrv_kinase-like_dom_sf"/>
</dbReference>
<dbReference type="Gene3D" id="3.20.20.60">
    <property type="entry name" value="Phosphoenolpyruvate-binding domains"/>
    <property type="match status" value="1"/>
</dbReference>
<feature type="compositionally biased region" description="Polar residues" evidence="1">
    <location>
        <begin position="15"/>
        <end position="24"/>
    </location>
</feature>
<dbReference type="Proteomes" id="UP001140094">
    <property type="component" value="Unassembled WGS sequence"/>
</dbReference>
<dbReference type="InterPro" id="IPR050251">
    <property type="entry name" value="HpcH-HpaI_aldolase"/>
</dbReference>
<dbReference type="SUPFAM" id="SSF51621">
    <property type="entry name" value="Phosphoenolpyruvate/pyruvate domain"/>
    <property type="match status" value="1"/>
</dbReference>
<evidence type="ECO:0000313" key="3">
    <source>
        <dbReference type="Proteomes" id="UP001140094"/>
    </source>
</evidence>
<feature type="region of interest" description="Disordered" evidence="1">
    <location>
        <begin position="1"/>
        <end position="24"/>
    </location>
</feature>
<organism evidence="2 3">
    <name type="scientific">Coemansia guatemalensis</name>
    <dbReference type="NCBI Taxonomy" id="2761395"/>
    <lineage>
        <taxon>Eukaryota</taxon>
        <taxon>Fungi</taxon>
        <taxon>Fungi incertae sedis</taxon>
        <taxon>Zoopagomycota</taxon>
        <taxon>Kickxellomycotina</taxon>
        <taxon>Kickxellomycetes</taxon>
        <taxon>Kickxellales</taxon>
        <taxon>Kickxellaceae</taxon>
        <taxon>Coemansia</taxon>
    </lineage>
</organism>
<reference evidence="2" key="1">
    <citation type="submission" date="2022-07" db="EMBL/GenBank/DDBJ databases">
        <title>Phylogenomic reconstructions and comparative analyses of Kickxellomycotina fungi.</title>
        <authorList>
            <person name="Reynolds N.K."/>
            <person name="Stajich J.E."/>
            <person name="Barry K."/>
            <person name="Grigoriev I.V."/>
            <person name="Crous P."/>
            <person name="Smith M.E."/>
        </authorList>
    </citation>
    <scope>NUCLEOTIDE SEQUENCE</scope>
    <source>
        <strain evidence="2">NRRL 1565</strain>
    </source>
</reference>
<name>A0A9W8I0B3_9FUNG</name>
<dbReference type="InterPro" id="IPR015813">
    <property type="entry name" value="Pyrv/PenolPyrv_kinase-like_dom"/>
</dbReference>
<accession>A0A9W8I0B3</accession>
<gene>
    <name evidence="2" type="ORF">H4R20_000841</name>
</gene>
<keyword evidence="3" id="KW-1185">Reference proteome</keyword>
<evidence type="ECO:0000256" key="1">
    <source>
        <dbReference type="SAM" id="MobiDB-lite"/>
    </source>
</evidence>
<evidence type="ECO:0000313" key="2">
    <source>
        <dbReference type="EMBL" id="KAJ2808514.1"/>
    </source>
</evidence>
<dbReference type="EMBL" id="JANBUO010000044">
    <property type="protein sequence ID" value="KAJ2808514.1"/>
    <property type="molecule type" value="Genomic_DNA"/>
</dbReference>
<protein>
    <recommendedName>
        <fullName evidence="4">HpcH/HpaI aldolase/citrate lyase domain-containing protein</fullName>
    </recommendedName>
</protein>